<dbReference type="InterPro" id="IPR010172">
    <property type="entry name" value="CRISPR-assoc_prot_TM1791"/>
</dbReference>
<dbReference type="InterPro" id="IPR005537">
    <property type="entry name" value="RAMP_III_fam"/>
</dbReference>
<protein>
    <submittedName>
        <fullName evidence="3">Type III-B CRISPR module RAMP protein Cmr6</fullName>
    </submittedName>
</protein>
<keyword evidence="1" id="KW-0051">Antiviral defense</keyword>
<evidence type="ECO:0000256" key="1">
    <source>
        <dbReference type="ARBA" id="ARBA00023118"/>
    </source>
</evidence>
<dbReference type="Proteomes" id="UP000320179">
    <property type="component" value="Chromosome"/>
</dbReference>
<evidence type="ECO:0000313" key="3">
    <source>
        <dbReference type="EMBL" id="QDE72038.1"/>
    </source>
</evidence>
<proteinExistence type="predicted"/>
<name>A0AAE6KW07_MYXXA</name>
<dbReference type="GO" id="GO:0051607">
    <property type="term" value="P:defense response to virus"/>
    <property type="evidence" value="ECO:0007669"/>
    <property type="project" value="UniProtKB-KW"/>
</dbReference>
<evidence type="ECO:0000259" key="2">
    <source>
        <dbReference type="Pfam" id="PF03787"/>
    </source>
</evidence>
<dbReference type="PANTHER" id="PTHR39965">
    <property type="entry name" value="CRISPR SYSTEM CMR SUBUNIT CMR6"/>
    <property type="match status" value="1"/>
</dbReference>
<evidence type="ECO:0000313" key="4">
    <source>
        <dbReference type="Proteomes" id="UP000320179"/>
    </source>
</evidence>
<dbReference type="RefSeq" id="WP_140800463.1">
    <property type="nucleotide sequence ID" value="NZ_CP017173.1"/>
</dbReference>
<reference evidence="3 4" key="1">
    <citation type="journal article" date="2019" name="Science">
        <title>Social genes are selection hotspots in kin groups of a soil microbe.</title>
        <authorList>
            <person name="Wielgoss S."/>
            <person name="Wolfensberger R."/>
            <person name="Sun L."/>
            <person name="Fiegna F."/>
            <person name="Velicer G.J."/>
        </authorList>
    </citation>
    <scope>NUCLEOTIDE SEQUENCE [LARGE SCALE GENOMIC DNA]</scope>
    <source>
        <strain evidence="3 4">MC3.5.9c15</strain>
    </source>
</reference>
<gene>
    <name evidence="3" type="ORF">BHS09_36465</name>
</gene>
<dbReference type="PANTHER" id="PTHR39965:SF1">
    <property type="entry name" value="CRISPR SYSTEM CMR SUBUNIT CMR6"/>
    <property type="match status" value="1"/>
</dbReference>
<accession>A0AAE6KW07</accession>
<feature type="domain" description="CRISPR type III-associated protein" evidence="2">
    <location>
        <begin position="75"/>
        <end position="262"/>
    </location>
</feature>
<dbReference type="NCBIfam" id="TIGR01898">
    <property type="entry name" value="cas_TM1791_cmr6"/>
    <property type="match status" value="1"/>
</dbReference>
<organism evidence="3 4">
    <name type="scientific">Myxococcus xanthus</name>
    <dbReference type="NCBI Taxonomy" id="34"/>
    <lineage>
        <taxon>Bacteria</taxon>
        <taxon>Pseudomonadati</taxon>
        <taxon>Myxococcota</taxon>
        <taxon>Myxococcia</taxon>
        <taxon>Myxococcales</taxon>
        <taxon>Cystobacterineae</taxon>
        <taxon>Myxococcaceae</taxon>
        <taxon>Myxococcus</taxon>
    </lineage>
</organism>
<dbReference type="EMBL" id="CP017174">
    <property type="protein sequence ID" value="QDE72038.1"/>
    <property type="molecule type" value="Genomic_DNA"/>
</dbReference>
<dbReference type="AlphaFoldDB" id="A0AAE6KW07"/>
<dbReference type="Pfam" id="PF03787">
    <property type="entry name" value="RAMPs"/>
    <property type="match status" value="1"/>
</dbReference>
<sequence>MRDDLLRVAGTIGKNAHAGLVYERYAPEKKHDGQDGPWEQWLSRLEAHPEPDDYAEAFRRWEDALRQSHTATFTARAESRLLVGHGNASPTGVGLTLHHTWGVPVVPGSSLKGVLAGYLRAVYGDGAAEERRRLFGVAGEDGAPEQAHAGEVIFHDAQWVPCSRVTGLDRAPSFLARDVLTVHHSGWYGGKAEWPSDYEPPNPVAFLSVRPGGWFLVALSLAPGTEADAQAEDFLAWTARRLDEALRYWGVGGKTAAGYGRLVREGPCAIQPPRRPVRASPALTEFLAWVEARRADKLEQKQVLTVFEAEWLPRLVPLAPEAHDVGARALRSLVKSPKLEGRRDALLARMGAAEEGRR</sequence>